<organism evidence="2 3">
    <name type="scientific">Prorocentrum cordatum</name>
    <dbReference type="NCBI Taxonomy" id="2364126"/>
    <lineage>
        <taxon>Eukaryota</taxon>
        <taxon>Sar</taxon>
        <taxon>Alveolata</taxon>
        <taxon>Dinophyceae</taxon>
        <taxon>Prorocentrales</taxon>
        <taxon>Prorocentraceae</taxon>
        <taxon>Prorocentrum</taxon>
    </lineage>
</organism>
<evidence type="ECO:0000313" key="2">
    <source>
        <dbReference type="EMBL" id="CAK0789889.1"/>
    </source>
</evidence>
<gene>
    <name evidence="2" type="ORF">PCOR1329_LOCUS1318</name>
</gene>
<evidence type="ECO:0000256" key="1">
    <source>
        <dbReference type="SAM" id="MobiDB-lite"/>
    </source>
</evidence>
<protein>
    <submittedName>
        <fullName evidence="2">Uncharacterized protein</fullName>
    </submittedName>
</protein>
<feature type="region of interest" description="Disordered" evidence="1">
    <location>
        <begin position="1"/>
        <end position="75"/>
    </location>
</feature>
<proteinExistence type="predicted"/>
<comment type="caution">
    <text evidence="2">The sequence shown here is derived from an EMBL/GenBank/DDBJ whole genome shotgun (WGS) entry which is preliminary data.</text>
</comment>
<reference evidence="2" key="1">
    <citation type="submission" date="2023-10" db="EMBL/GenBank/DDBJ databases">
        <authorList>
            <person name="Chen Y."/>
            <person name="Shah S."/>
            <person name="Dougan E. K."/>
            <person name="Thang M."/>
            <person name="Chan C."/>
        </authorList>
    </citation>
    <scope>NUCLEOTIDE SEQUENCE [LARGE SCALE GENOMIC DNA]</scope>
</reference>
<keyword evidence="3" id="KW-1185">Reference proteome</keyword>
<feature type="compositionally biased region" description="Basic and acidic residues" evidence="1">
    <location>
        <begin position="59"/>
        <end position="75"/>
    </location>
</feature>
<dbReference type="EMBL" id="CAUYUJ010000319">
    <property type="protein sequence ID" value="CAK0789889.1"/>
    <property type="molecule type" value="Genomic_DNA"/>
</dbReference>
<sequence>MRPPCLPAASGSGRTVSWRPDRPRSPARRLPRSSTLALDALGLLGSPARAAPGAAGQKRASEPPAREERREELHRSDHVSFALLDHEGESVVDKVPLDKLWEAAAQGSHWAKSRANLSSDSEHRVGVGISQTAGALAVAVRKFRDDPHINAVVQQKRLENAVPEANA</sequence>
<dbReference type="Proteomes" id="UP001189429">
    <property type="component" value="Unassembled WGS sequence"/>
</dbReference>
<name>A0ABN9PF60_9DINO</name>
<accession>A0ABN9PF60</accession>
<feature type="compositionally biased region" description="Low complexity" evidence="1">
    <location>
        <begin position="40"/>
        <end position="56"/>
    </location>
</feature>
<evidence type="ECO:0000313" key="3">
    <source>
        <dbReference type="Proteomes" id="UP001189429"/>
    </source>
</evidence>